<feature type="active site" description="Proton donor" evidence="16">
    <location>
        <position position="190"/>
    </location>
</feature>
<dbReference type="GO" id="GO:0009088">
    <property type="term" value="P:threonine biosynthetic process"/>
    <property type="evidence" value="ECO:0007669"/>
    <property type="project" value="UniProtKB-KW"/>
</dbReference>
<dbReference type="FunFam" id="3.30.360.10:FF:000005">
    <property type="entry name" value="Homoserine dehydrogenase"/>
    <property type="match status" value="1"/>
</dbReference>
<dbReference type="GO" id="GO:0050661">
    <property type="term" value="F:NADP binding"/>
    <property type="evidence" value="ECO:0007669"/>
    <property type="project" value="InterPro"/>
</dbReference>
<evidence type="ECO:0000256" key="7">
    <source>
        <dbReference type="ARBA" id="ARBA00022605"/>
    </source>
</evidence>
<dbReference type="SUPFAM" id="SSF55021">
    <property type="entry name" value="ACT-like"/>
    <property type="match status" value="1"/>
</dbReference>
<feature type="domain" description="ACT" evidence="20">
    <location>
        <begin position="334"/>
        <end position="408"/>
    </location>
</feature>
<keyword evidence="8 18" id="KW-0791">Threonine biosynthesis</keyword>
<dbReference type="Proteomes" id="UP001162834">
    <property type="component" value="Chromosome"/>
</dbReference>
<dbReference type="EMBL" id="CP087164">
    <property type="protein sequence ID" value="UGS37853.1"/>
    <property type="molecule type" value="Genomic_DNA"/>
</dbReference>
<dbReference type="EC" id="1.1.1.3" evidence="5 18"/>
<name>A0A9E6Y1C8_9ACTN</name>
<organism evidence="21 22">
    <name type="scientific">Capillimicrobium parvum</name>
    <dbReference type="NCBI Taxonomy" id="2884022"/>
    <lineage>
        <taxon>Bacteria</taxon>
        <taxon>Bacillati</taxon>
        <taxon>Actinomycetota</taxon>
        <taxon>Thermoleophilia</taxon>
        <taxon>Solirubrobacterales</taxon>
        <taxon>Capillimicrobiaceae</taxon>
        <taxon>Capillimicrobium</taxon>
    </lineage>
</organism>
<dbReference type="Pfam" id="PF01842">
    <property type="entry name" value="ACT"/>
    <property type="match status" value="1"/>
</dbReference>
<feature type="binding site" evidence="17">
    <location>
        <position position="175"/>
    </location>
    <ligand>
        <name>L-homoserine</name>
        <dbReference type="ChEBI" id="CHEBI:57476"/>
    </ligand>
</feature>
<dbReference type="InterPro" id="IPR005106">
    <property type="entry name" value="Asp/hSer_DH_NAD-bd"/>
</dbReference>
<dbReference type="CDD" id="cd04881">
    <property type="entry name" value="ACT_HSDH-Hom"/>
    <property type="match status" value="1"/>
</dbReference>
<dbReference type="Pfam" id="PF03447">
    <property type="entry name" value="NAD_binding_3"/>
    <property type="match status" value="1"/>
</dbReference>
<feature type="binding site" evidence="17">
    <location>
        <position position="90"/>
    </location>
    <ligand>
        <name>NADPH</name>
        <dbReference type="ChEBI" id="CHEBI:57783"/>
    </ligand>
</feature>
<keyword evidence="10 18" id="KW-0560">Oxidoreductase</keyword>
<evidence type="ECO:0000313" key="22">
    <source>
        <dbReference type="Proteomes" id="UP001162834"/>
    </source>
</evidence>
<comment type="pathway">
    <text evidence="3 18">Amino-acid biosynthesis; L-methionine biosynthesis via de novo pathway; L-homoserine from L-aspartate: step 3/3.</text>
</comment>
<dbReference type="SUPFAM" id="SSF55347">
    <property type="entry name" value="Glyceraldehyde-3-phosphate dehydrogenase-like, C-terminal domain"/>
    <property type="match status" value="1"/>
</dbReference>
<evidence type="ECO:0000256" key="19">
    <source>
        <dbReference type="RuleBase" id="RU004171"/>
    </source>
</evidence>
<dbReference type="NCBIfam" id="NF004976">
    <property type="entry name" value="PRK06349.1"/>
    <property type="match status" value="1"/>
</dbReference>
<feature type="binding site" evidence="17">
    <location>
        <begin position="10"/>
        <end position="17"/>
    </location>
    <ligand>
        <name>NADP(+)</name>
        <dbReference type="ChEBI" id="CHEBI:58349"/>
    </ligand>
</feature>
<dbReference type="InterPro" id="IPR001342">
    <property type="entry name" value="HDH_cat"/>
</dbReference>
<gene>
    <name evidence="21" type="primary">hom</name>
    <name evidence="21" type="ORF">DSM104329_04274</name>
</gene>
<evidence type="ECO:0000256" key="17">
    <source>
        <dbReference type="PIRSR" id="PIRSR000098-2"/>
    </source>
</evidence>
<dbReference type="GO" id="GO:0009086">
    <property type="term" value="P:methionine biosynthetic process"/>
    <property type="evidence" value="ECO:0007669"/>
    <property type="project" value="UniProtKB-KW"/>
</dbReference>
<evidence type="ECO:0000256" key="2">
    <source>
        <dbReference type="ARBA" id="ARBA00005056"/>
    </source>
</evidence>
<evidence type="ECO:0000256" key="16">
    <source>
        <dbReference type="PIRSR" id="PIRSR000098-1"/>
    </source>
</evidence>
<comment type="catalytic activity">
    <reaction evidence="14">
        <text>L-homoserine + NADP(+) = L-aspartate 4-semialdehyde + NADPH + H(+)</text>
        <dbReference type="Rhea" id="RHEA:15761"/>
        <dbReference type="ChEBI" id="CHEBI:15378"/>
        <dbReference type="ChEBI" id="CHEBI:57476"/>
        <dbReference type="ChEBI" id="CHEBI:57783"/>
        <dbReference type="ChEBI" id="CHEBI:58349"/>
        <dbReference type="ChEBI" id="CHEBI:537519"/>
        <dbReference type="EC" id="1.1.1.3"/>
    </reaction>
    <physiologicalReaction direction="right-to-left" evidence="14">
        <dbReference type="Rhea" id="RHEA:15763"/>
    </physiologicalReaction>
</comment>
<evidence type="ECO:0000256" key="9">
    <source>
        <dbReference type="ARBA" id="ARBA00022857"/>
    </source>
</evidence>
<protein>
    <recommendedName>
        <fullName evidence="6 18">Homoserine dehydrogenase</fullName>
        <ecNumber evidence="5 18">1.1.1.3</ecNumber>
    </recommendedName>
</protein>
<evidence type="ECO:0000256" key="5">
    <source>
        <dbReference type="ARBA" id="ARBA00013213"/>
    </source>
</evidence>
<dbReference type="RefSeq" id="WP_259311895.1">
    <property type="nucleotide sequence ID" value="NZ_CP087164.1"/>
</dbReference>
<dbReference type="Gene3D" id="3.40.50.720">
    <property type="entry name" value="NAD(P)-binding Rossmann-like Domain"/>
    <property type="match status" value="1"/>
</dbReference>
<evidence type="ECO:0000256" key="8">
    <source>
        <dbReference type="ARBA" id="ARBA00022697"/>
    </source>
</evidence>
<comment type="function">
    <text evidence="13">Catalyzes the conversion of L-aspartate-beta-semialdehyde (L-Asa) to L-homoserine (L-Hse), the third step in the biosynthesis of threonine and methionine from aspartate.</text>
</comment>
<dbReference type="PANTHER" id="PTHR43331:SF1">
    <property type="entry name" value="HOMOSERINE DEHYDROGENASE"/>
    <property type="match status" value="1"/>
</dbReference>
<evidence type="ECO:0000256" key="10">
    <source>
        <dbReference type="ARBA" id="ARBA00023002"/>
    </source>
</evidence>
<evidence type="ECO:0000256" key="1">
    <source>
        <dbReference type="ARBA" id="ARBA00001920"/>
    </source>
</evidence>
<dbReference type="PANTHER" id="PTHR43331">
    <property type="entry name" value="HOMOSERINE DEHYDROGENASE"/>
    <property type="match status" value="1"/>
</dbReference>
<proteinExistence type="inferred from homology"/>
<dbReference type="KEGG" id="sbae:DSM104329_04274"/>
<dbReference type="AlphaFoldDB" id="A0A9E6Y1C8"/>
<evidence type="ECO:0000256" key="3">
    <source>
        <dbReference type="ARBA" id="ARBA00005062"/>
    </source>
</evidence>
<dbReference type="PIRSF" id="PIRSF000098">
    <property type="entry name" value="Homoser_dehydrog"/>
    <property type="match status" value="1"/>
</dbReference>
<keyword evidence="22" id="KW-1185">Reference proteome</keyword>
<evidence type="ECO:0000256" key="13">
    <source>
        <dbReference type="ARBA" id="ARBA00044930"/>
    </source>
</evidence>
<keyword evidence="12 18" id="KW-0486">Methionine biosynthesis</keyword>
<dbReference type="PROSITE" id="PS01042">
    <property type="entry name" value="HOMOSER_DHGENASE"/>
    <property type="match status" value="1"/>
</dbReference>
<dbReference type="SUPFAM" id="SSF51735">
    <property type="entry name" value="NAD(P)-binding Rossmann-fold domains"/>
    <property type="match status" value="1"/>
</dbReference>
<evidence type="ECO:0000313" key="21">
    <source>
        <dbReference type="EMBL" id="UGS37853.1"/>
    </source>
</evidence>
<dbReference type="GO" id="GO:0004412">
    <property type="term" value="F:homoserine dehydrogenase activity"/>
    <property type="evidence" value="ECO:0007669"/>
    <property type="project" value="UniProtKB-EC"/>
</dbReference>
<dbReference type="InterPro" id="IPR016204">
    <property type="entry name" value="HDH"/>
</dbReference>
<sequence>MPETFDVGLLGHGTVGSAFAELLDARTEQIETTTGLRPRLSGVLTRSRGDFDEILAASDLIVEVMGGVDPAREYVLRALRAGKHVVTANKQLLSRHGEELWAAAREHGVQLRFEASVGGVVPVIRVLQETLAAAHIDRVTGIVNGTTNFILSEMARTGEAFSSALAEAQRLGYAEADPTDDVNGADAAAKMAILARLAFDTPVHLDQVSYEGIEQITPDDLEYAREFGLGLKLIGTAERIGHPTNEGRSGISVRVHPAFLYPGHPLASVAGPFNAVTIESPAITEITISGPGAGGPQTASAVLGDVISAMIPPASTPETSQRLPVVTDVASAFYLHLDVDDEPGVLAQVAAALGAHGVSVKSVVQKGLGDQARLVMVLHRVPERQFMAALDEIADLGFMRSRPRFIRVIEEEFGV</sequence>
<accession>A0A9E6Y1C8</accession>
<keyword evidence="9 17" id="KW-0521">NADP</keyword>
<comment type="cofactor">
    <cofactor evidence="1">
        <name>a metal cation</name>
        <dbReference type="ChEBI" id="CHEBI:25213"/>
    </cofactor>
</comment>
<comment type="similarity">
    <text evidence="4 19">Belongs to the homoserine dehydrogenase family.</text>
</comment>
<dbReference type="InterPro" id="IPR019811">
    <property type="entry name" value="HDH_CS"/>
</dbReference>
<evidence type="ECO:0000259" key="20">
    <source>
        <dbReference type="PROSITE" id="PS51671"/>
    </source>
</evidence>
<comment type="pathway">
    <text evidence="2 18">Amino-acid biosynthesis; L-threonine biosynthesis; L-threonine from L-aspartate: step 3/5.</text>
</comment>
<evidence type="ECO:0000256" key="6">
    <source>
        <dbReference type="ARBA" id="ARBA00013376"/>
    </source>
</evidence>
<dbReference type="InterPro" id="IPR002912">
    <property type="entry name" value="ACT_dom"/>
</dbReference>
<dbReference type="Gene3D" id="3.30.70.260">
    <property type="match status" value="1"/>
</dbReference>
<dbReference type="Gene3D" id="3.30.360.10">
    <property type="entry name" value="Dihydrodipicolinate Reductase, domain 2"/>
    <property type="match status" value="1"/>
</dbReference>
<reference evidence="21" key="1">
    <citation type="journal article" date="2022" name="Int. J. Syst. Evol. Microbiol.">
        <title>Pseudomonas aegrilactucae sp. nov. and Pseudomonas morbosilactucae sp. nov., pathogens causing bacterial rot of lettuce in Japan.</title>
        <authorList>
            <person name="Sawada H."/>
            <person name="Fujikawa T."/>
            <person name="Satou M."/>
        </authorList>
    </citation>
    <scope>NUCLEOTIDE SEQUENCE</scope>
    <source>
        <strain evidence="21">0166_1</strain>
    </source>
</reference>
<evidence type="ECO:0000256" key="12">
    <source>
        <dbReference type="ARBA" id="ARBA00023167"/>
    </source>
</evidence>
<evidence type="ECO:0000256" key="15">
    <source>
        <dbReference type="ARBA" id="ARBA00049031"/>
    </source>
</evidence>
<dbReference type="Pfam" id="PF00742">
    <property type="entry name" value="Homoserine_dh"/>
    <property type="match status" value="1"/>
</dbReference>
<keyword evidence="7 18" id="KW-0028">Amino-acid biosynthesis</keyword>
<evidence type="ECO:0000256" key="11">
    <source>
        <dbReference type="ARBA" id="ARBA00023053"/>
    </source>
</evidence>
<evidence type="ECO:0000256" key="4">
    <source>
        <dbReference type="ARBA" id="ARBA00006753"/>
    </source>
</evidence>
<dbReference type="InterPro" id="IPR036291">
    <property type="entry name" value="NAD(P)-bd_dom_sf"/>
</dbReference>
<dbReference type="PROSITE" id="PS51671">
    <property type="entry name" value="ACT"/>
    <property type="match status" value="1"/>
</dbReference>
<keyword evidence="11" id="KW-0915">Sodium</keyword>
<dbReference type="InterPro" id="IPR045865">
    <property type="entry name" value="ACT-like_dom_sf"/>
</dbReference>
<evidence type="ECO:0000256" key="18">
    <source>
        <dbReference type="RuleBase" id="RU000579"/>
    </source>
</evidence>
<evidence type="ECO:0000256" key="14">
    <source>
        <dbReference type="ARBA" id="ARBA00048841"/>
    </source>
</evidence>
<comment type="catalytic activity">
    <reaction evidence="15">
        <text>L-homoserine + NAD(+) = L-aspartate 4-semialdehyde + NADH + H(+)</text>
        <dbReference type="Rhea" id="RHEA:15757"/>
        <dbReference type="ChEBI" id="CHEBI:15378"/>
        <dbReference type="ChEBI" id="CHEBI:57476"/>
        <dbReference type="ChEBI" id="CHEBI:57540"/>
        <dbReference type="ChEBI" id="CHEBI:57945"/>
        <dbReference type="ChEBI" id="CHEBI:537519"/>
        <dbReference type="EC" id="1.1.1.3"/>
    </reaction>
    <physiologicalReaction direction="right-to-left" evidence="15">
        <dbReference type="Rhea" id="RHEA:15759"/>
    </physiologicalReaction>
</comment>